<dbReference type="GO" id="GO:0003723">
    <property type="term" value="F:RNA binding"/>
    <property type="evidence" value="ECO:0007669"/>
    <property type="project" value="TreeGrafter"/>
</dbReference>
<gene>
    <name evidence="1" type="ORF">CCAP1982_LOCUS13571</name>
</gene>
<dbReference type="PROSITE" id="PS01231">
    <property type="entry name" value="TRMA_2"/>
    <property type="match status" value="1"/>
</dbReference>
<dbReference type="InterPro" id="IPR045850">
    <property type="entry name" value="TRM2_met"/>
</dbReference>
<dbReference type="EMBL" id="CAJHJT010000034">
    <property type="protein sequence ID" value="CAD7005211.1"/>
    <property type="molecule type" value="Genomic_DNA"/>
</dbReference>
<dbReference type="PANTHER" id="PTHR45904">
    <property type="entry name" value="TRNA (URACIL-5-)-METHYLTRANSFERASE"/>
    <property type="match status" value="1"/>
</dbReference>
<dbReference type="PANTHER" id="PTHR45904:SF2">
    <property type="entry name" value="TRNA (URACIL-5-)-METHYLTRANSFERASE HOMOLOG A"/>
    <property type="match status" value="1"/>
</dbReference>
<name>A0A811V2Y4_CERCA</name>
<proteinExistence type="predicted"/>
<organism evidence="1 2">
    <name type="scientific">Ceratitis capitata</name>
    <name type="common">Mediterranean fruit fly</name>
    <name type="synonym">Tephritis capitata</name>
    <dbReference type="NCBI Taxonomy" id="7213"/>
    <lineage>
        <taxon>Eukaryota</taxon>
        <taxon>Metazoa</taxon>
        <taxon>Ecdysozoa</taxon>
        <taxon>Arthropoda</taxon>
        <taxon>Hexapoda</taxon>
        <taxon>Insecta</taxon>
        <taxon>Pterygota</taxon>
        <taxon>Neoptera</taxon>
        <taxon>Endopterygota</taxon>
        <taxon>Diptera</taxon>
        <taxon>Brachycera</taxon>
        <taxon>Muscomorpha</taxon>
        <taxon>Tephritoidea</taxon>
        <taxon>Tephritidae</taxon>
        <taxon>Ceratitis</taxon>
        <taxon>Ceratitis</taxon>
    </lineage>
</organism>
<dbReference type="Proteomes" id="UP000606786">
    <property type="component" value="Unassembled WGS sequence"/>
</dbReference>
<evidence type="ECO:0000313" key="2">
    <source>
        <dbReference type="Proteomes" id="UP000606786"/>
    </source>
</evidence>
<comment type="caution">
    <text evidence="1">The sequence shown here is derived from an EMBL/GenBank/DDBJ whole genome shotgun (WGS) entry which is preliminary data.</text>
</comment>
<dbReference type="Gene3D" id="3.40.50.150">
    <property type="entry name" value="Vaccinia Virus protein VP39"/>
    <property type="match status" value="1"/>
</dbReference>
<sequence>MPFTRRPINRNCKFFAGNADDYIQSMVREVVYGNAPGAPLDLIAVVDPLERGSPQYALLQQLNACLHFLQSVHAQRNWIELGRPESKHIKEIHLSPKTAIAVDMFPHTTHTELVILFERFEHSDGKEETWKVKCEINADIEEKGSKESDIKKPDTVEKSELTLFTYPCKCIHDVV</sequence>
<accession>A0A811V2Y4</accession>
<protein>
    <submittedName>
        <fullName evidence="1">(Mediterranean fruit fly) hypothetical protein</fullName>
    </submittedName>
</protein>
<evidence type="ECO:0000313" key="1">
    <source>
        <dbReference type="EMBL" id="CAD7005211.1"/>
    </source>
</evidence>
<dbReference type="AlphaFoldDB" id="A0A811V2Y4"/>
<dbReference type="OrthoDB" id="10250660at2759"/>
<dbReference type="InterPro" id="IPR030391">
    <property type="entry name" value="MeTrfase_TrmA_CS"/>
</dbReference>
<keyword evidence="2" id="KW-1185">Reference proteome</keyword>
<dbReference type="InterPro" id="IPR029063">
    <property type="entry name" value="SAM-dependent_MTases_sf"/>
</dbReference>
<reference evidence="1" key="1">
    <citation type="submission" date="2020-11" db="EMBL/GenBank/DDBJ databases">
        <authorList>
            <person name="Whitehead M."/>
        </authorList>
    </citation>
    <scope>NUCLEOTIDE SEQUENCE</scope>
    <source>
        <strain evidence="1">EGII</strain>
    </source>
</reference>